<evidence type="ECO:0000313" key="2">
    <source>
        <dbReference type="Proteomes" id="UP000191901"/>
    </source>
</evidence>
<protein>
    <submittedName>
        <fullName evidence="1">Uncharacterized protein</fullName>
    </submittedName>
</protein>
<evidence type="ECO:0000313" key="1">
    <source>
        <dbReference type="EMBL" id="ASC71233.1"/>
    </source>
</evidence>
<accession>A0A1Z3HLP6</accession>
<reference evidence="1 2" key="1">
    <citation type="journal article" date="2016" name="Biochim. Biophys. Acta">
        <title>Characterization of red-shifted phycobilisomes isolated from the chlorophyll f-containing cyanobacterium Halomicronema hongdechloris.</title>
        <authorList>
            <person name="Li Y."/>
            <person name="Lin Y."/>
            <person name="Garvey C.J."/>
            <person name="Birch D."/>
            <person name="Corkery R.W."/>
            <person name="Loughlin P.C."/>
            <person name="Scheer H."/>
            <person name="Willows R.D."/>
            <person name="Chen M."/>
        </authorList>
    </citation>
    <scope>NUCLEOTIDE SEQUENCE [LARGE SCALE GENOMIC DNA]</scope>
    <source>
        <strain evidence="1 2">C2206</strain>
    </source>
</reference>
<dbReference type="KEGG" id="hhg:XM38_021850"/>
<dbReference type="Proteomes" id="UP000191901">
    <property type="component" value="Chromosome"/>
</dbReference>
<dbReference type="EMBL" id="CP021983">
    <property type="protein sequence ID" value="ASC71233.1"/>
    <property type="molecule type" value="Genomic_DNA"/>
</dbReference>
<organism evidence="1 2">
    <name type="scientific">Halomicronema hongdechloris C2206</name>
    <dbReference type="NCBI Taxonomy" id="1641165"/>
    <lineage>
        <taxon>Bacteria</taxon>
        <taxon>Bacillati</taxon>
        <taxon>Cyanobacteriota</taxon>
        <taxon>Cyanophyceae</taxon>
        <taxon>Nodosilineales</taxon>
        <taxon>Nodosilineaceae</taxon>
        <taxon>Halomicronema</taxon>
    </lineage>
</organism>
<proteinExistence type="predicted"/>
<keyword evidence="2" id="KW-1185">Reference proteome</keyword>
<sequence length="120" mass="13250">MVSEKFRRQLRQEAESWWQQGVIDADQYEQLAVRYQFSRPGKRCQASFRVYPDGPRRYLAGVGRHYLCGGELAGMAPGGAGRVAAEPVDRRQYGGVLSVAAPPDSIGTHPGAMACYCWGL</sequence>
<dbReference type="AlphaFoldDB" id="A0A1Z3HLP6"/>
<gene>
    <name evidence="1" type="ORF">XM38_021850</name>
</gene>
<name>A0A1Z3HLP6_9CYAN</name>